<dbReference type="Pfam" id="PF12838">
    <property type="entry name" value="Fer4_7"/>
    <property type="match status" value="1"/>
</dbReference>
<dbReference type="PROSITE" id="PS51379">
    <property type="entry name" value="4FE4S_FER_2"/>
    <property type="match status" value="1"/>
</dbReference>
<evidence type="ECO:0000256" key="6">
    <source>
        <dbReference type="ARBA" id="ARBA00023002"/>
    </source>
</evidence>
<organism evidence="12 13">
    <name type="scientific">Denitrobaculum tricleocarpae</name>
    <dbReference type="NCBI Taxonomy" id="2591009"/>
    <lineage>
        <taxon>Bacteria</taxon>
        <taxon>Pseudomonadati</taxon>
        <taxon>Pseudomonadota</taxon>
        <taxon>Alphaproteobacteria</taxon>
        <taxon>Rhodospirillales</taxon>
        <taxon>Rhodospirillaceae</taxon>
        <taxon>Denitrobaculum</taxon>
    </lineage>
</organism>
<dbReference type="AlphaFoldDB" id="A0A545TAR4"/>
<gene>
    <name evidence="12" type="ORF">FKG95_23795</name>
</gene>
<dbReference type="InterPro" id="IPR017927">
    <property type="entry name" value="FAD-bd_FR_type"/>
</dbReference>
<dbReference type="GO" id="GO:0051537">
    <property type="term" value="F:2 iron, 2 sulfur cluster binding"/>
    <property type="evidence" value="ECO:0007669"/>
    <property type="project" value="UniProtKB-KW"/>
</dbReference>
<evidence type="ECO:0000313" key="13">
    <source>
        <dbReference type="Proteomes" id="UP000315252"/>
    </source>
</evidence>
<keyword evidence="8" id="KW-0411">Iron-sulfur</keyword>
<dbReference type="Pfam" id="PF00111">
    <property type="entry name" value="Fer2"/>
    <property type="match status" value="1"/>
</dbReference>
<evidence type="ECO:0000256" key="4">
    <source>
        <dbReference type="ARBA" id="ARBA00022714"/>
    </source>
</evidence>
<evidence type="ECO:0000256" key="8">
    <source>
        <dbReference type="ARBA" id="ARBA00023014"/>
    </source>
</evidence>
<sequence length="1076" mass="118813">MRLFSYKNRPVHLGPYPLERLKRQEAQPDLFDVPVMQPLAFLDDESPESLANPMALFIGMLDAIRDGLIAEKRSEIPSSLEERSDHLKAAGYYFDATQAGICALPKAAFLEQSFRNPVLDQLLAQLEGSQPKTLASGIDVVMADVKESAKAKPAPMDHHGYAVVYLVEHPRDPDPEEPGSDWITGTLEQRSAVRAAETAVVLANYLRILGFEARAHTASSSDVDLGKLALAAGLVEKKKRADGSIGLSNPYVGERYSLAAITTTLELAPDLPLAPRGLGDRWRSHGPAWWLGKGSFKSLFNRTPYRKRPFAKGALPFEKIRQQEEPTTFIDSARVPRVPKRTDMFARALFGDMGKVVQEGSKNGCYVLKNPMGYCSRRALGALILLQDGQPAAEIAKSAQDSQCNADNVKASLYYLGADAVGLSPAPDWTYYSHDAAGNEIEPYHKNAISILIDQGHETMDATSGDDWISAAQSMRAYLRSSLIGGIVAEQIRRLGYGARVHSVLDGEVLQPPLLLLSGLGEVSRIGEVILNPYLGPRLKSGVVTTDMPFVYDKPINFGMQTFCENCNKCARECPAGAITAGPKVMFNGYEIWKSDSERCARYRITNLLGSMCGRCMKTCPWNLEGLFKEAPFRWLAMHYPKAAKWLARLDDRVGNGQINKVKKWWWDLELQPDGRYIPAKETNARALSLDLDLKPEDQTLAVYPAHLAPPPYPVPFPMDREAGLEAFQALLSPEEHKARLAKGETEDLVPQFRMPEGPPPVMPVTLSKKRVMAKDIACYEFVAPDGADLPSFDAGAHIDVVVAPEYFRQYSLAGDPADRSKYVIGVLEEKEGKGGSKLMHRIFEEGRKVFISPPRNHFPLADSAGKTLLIGGGIGVTPLIAMAHQLHAKGADFSLFYCARQRERAGFVEDLEQAPWRDRVRFFFSAEGKRADLDDLLAGYGSGDQLYTCGSSNFMDAVFAAAEKNIWPEDALHREYFSVPDDAEYENHEFTVRLANDGRSFDVPAEKSIVDVLGAAGIHIDVKCSEGICGVCVARYTEGDVEHRDFVLGKKERVEKMMTCCSRAREEGGEVVLDL</sequence>
<dbReference type="Gene3D" id="3.40.50.80">
    <property type="entry name" value="Nucleotide-binding domain of ferredoxin-NADP reductase (FNR) module"/>
    <property type="match status" value="1"/>
</dbReference>
<dbReference type="SUPFAM" id="SSF52343">
    <property type="entry name" value="Ferredoxin reductase-like, C-terminal NADP-linked domain"/>
    <property type="match status" value="1"/>
</dbReference>
<dbReference type="GO" id="GO:0016491">
    <property type="term" value="F:oxidoreductase activity"/>
    <property type="evidence" value="ECO:0007669"/>
    <property type="project" value="UniProtKB-KW"/>
</dbReference>
<proteinExistence type="predicted"/>
<evidence type="ECO:0000259" key="10">
    <source>
        <dbReference type="PROSITE" id="PS51379"/>
    </source>
</evidence>
<dbReference type="InterPro" id="IPR006058">
    <property type="entry name" value="2Fe2S_fd_BS"/>
</dbReference>
<dbReference type="InterPro" id="IPR050415">
    <property type="entry name" value="MRET"/>
</dbReference>
<dbReference type="Pfam" id="PF22290">
    <property type="entry name" value="DmmA-like_N"/>
    <property type="match status" value="1"/>
</dbReference>
<comment type="caution">
    <text evidence="12">The sequence shown here is derived from an EMBL/GenBank/DDBJ whole genome shotgun (WGS) entry which is preliminary data.</text>
</comment>
<evidence type="ECO:0000256" key="2">
    <source>
        <dbReference type="ARBA" id="ARBA00022630"/>
    </source>
</evidence>
<comment type="cofactor">
    <cofactor evidence="1">
        <name>FMN</name>
        <dbReference type="ChEBI" id="CHEBI:58210"/>
    </cofactor>
</comment>
<evidence type="ECO:0000256" key="3">
    <source>
        <dbReference type="ARBA" id="ARBA00022643"/>
    </source>
</evidence>
<dbReference type="InterPro" id="IPR017896">
    <property type="entry name" value="4Fe4S_Fe-S-bd"/>
</dbReference>
<dbReference type="SUPFAM" id="SSF54862">
    <property type="entry name" value="4Fe-4S ferredoxins"/>
    <property type="match status" value="1"/>
</dbReference>
<dbReference type="InterPro" id="IPR017900">
    <property type="entry name" value="4Fe4S_Fe_S_CS"/>
</dbReference>
<feature type="domain" description="FAD-binding FR-type" evidence="11">
    <location>
        <begin position="760"/>
        <end position="862"/>
    </location>
</feature>
<dbReference type="Gene3D" id="3.30.70.20">
    <property type="match status" value="1"/>
</dbReference>
<feature type="domain" description="2Fe-2S ferredoxin-type" evidence="9">
    <location>
        <begin position="989"/>
        <end position="1076"/>
    </location>
</feature>
<dbReference type="InterPro" id="IPR039261">
    <property type="entry name" value="FNR_nucleotide-bd"/>
</dbReference>
<dbReference type="EMBL" id="VHSH01000010">
    <property type="protein sequence ID" value="TQV74313.1"/>
    <property type="molecule type" value="Genomic_DNA"/>
</dbReference>
<dbReference type="PROSITE" id="PS51085">
    <property type="entry name" value="2FE2S_FER_2"/>
    <property type="match status" value="1"/>
</dbReference>
<dbReference type="InterPro" id="IPR017938">
    <property type="entry name" value="Riboflavin_synthase-like_b-brl"/>
</dbReference>
<dbReference type="PROSITE" id="PS51384">
    <property type="entry name" value="FAD_FR"/>
    <property type="match status" value="1"/>
</dbReference>
<evidence type="ECO:0000313" key="12">
    <source>
        <dbReference type="EMBL" id="TQV74313.1"/>
    </source>
</evidence>
<keyword evidence="3" id="KW-0288">FMN</keyword>
<evidence type="ECO:0000259" key="9">
    <source>
        <dbReference type="PROSITE" id="PS51085"/>
    </source>
</evidence>
<evidence type="ECO:0000259" key="11">
    <source>
        <dbReference type="PROSITE" id="PS51384"/>
    </source>
</evidence>
<keyword evidence="6" id="KW-0560">Oxidoreductase</keyword>
<keyword evidence="2" id="KW-0285">Flavoprotein</keyword>
<dbReference type="Gene3D" id="3.10.20.30">
    <property type="match status" value="1"/>
</dbReference>
<evidence type="ECO:0000256" key="1">
    <source>
        <dbReference type="ARBA" id="ARBA00001917"/>
    </source>
</evidence>
<dbReference type="CDD" id="cd00207">
    <property type="entry name" value="fer2"/>
    <property type="match status" value="1"/>
</dbReference>
<dbReference type="InterPro" id="IPR012675">
    <property type="entry name" value="Beta-grasp_dom_sf"/>
</dbReference>
<keyword evidence="13" id="KW-1185">Reference proteome</keyword>
<keyword evidence="7" id="KW-0408">Iron</keyword>
<dbReference type="InterPro" id="IPR036010">
    <property type="entry name" value="2Fe-2S_ferredoxin-like_sf"/>
</dbReference>
<evidence type="ECO:0000256" key="7">
    <source>
        <dbReference type="ARBA" id="ARBA00023004"/>
    </source>
</evidence>
<feature type="domain" description="4Fe-4S ferredoxin-type" evidence="10">
    <location>
        <begin position="554"/>
        <end position="584"/>
    </location>
</feature>
<dbReference type="InterPro" id="IPR001041">
    <property type="entry name" value="2Fe-2S_ferredoxin-type"/>
</dbReference>
<dbReference type="RefSeq" id="WP_142898943.1">
    <property type="nucleotide sequence ID" value="NZ_ML660061.1"/>
</dbReference>
<name>A0A545TAR4_9PROT</name>
<accession>A0A545TAR4</accession>
<dbReference type="Gene3D" id="2.40.30.10">
    <property type="entry name" value="Translation factors"/>
    <property type="match status" value="1"/>
</dbReference>
<dbReference type="Proteomes" id="UP000315252">
    <property type="component" value="Unassembled WGS sequence"/>
</dbReference>
<dbReference type="SUPFAM" id="SSF54292">
    <property type="entry name" value="2Fe-2S ferredoxin-like"/>
    <property type="match status" value="1"/>
</dbReference>
<dbReference type="PROSITE" id="PS00198">
    <property type="entry name" value="4FE4S_FER_1"/>
    <property type="match status" value="1"/>
</dbReference>
<dbReference type="OrthoDB" id="9792185at2"/>
<dbReference type="PANTHER" id="PTHR47354:SF1">
    <property type="entry name" value="CARNITINE MONOOXYGENASE REDUCTASE SUBUNIT"/>
    <property type="match status" value="1"/>
</dbReference>
<dbReference type="PANTHER" id="PTHR47354">
    <property type="entry name" value="NADH OXIDOREDUCTASE HCR"/>
    <property type="match status" value="1"/>
</dbReference>
<dbReference type="SUPFAM" id="SSF63380">
    <property type="entry name" value="Riboflavin synthase domain-like"/>
    <property type="match status" value="1"/>
</dbReference>
<dbReference type="InterPro" id="IPR054582">
    <property type="entry name" value="DmmA-like_N"/>
</dbReference>
<dbReference type="GO" id="GO:0046872">
    <property type="term" value="F:metal ion binding"/>
    <property type="evidence" value="ECO:0007669"/>
    <property type="project" value="UniProtKB-KW"/>
</dbReference>
<evidence type="ECO:0000256" key="5">
    <source>
        <dbReference type="ARBA" id="ARBA00022723"/>
    </source>
</evidence>
<keyword evidence="4" id="KW-0001">2Fe-2S</keyword>
<dbReference type="PRINTS" id="PR00409">
    <property type="entry name" value="PHDIOXRDTASE"/>
</dbReference>
<dbReference type="CDD" id="cd06185">
    <property type="entry name" value="PDR_like"/>
    <property type="match status" value="1"/>
</dbReference>
<reference evidence="12 13" key="1">
    <citation type="submission" date="2019-06" db="EMBL/GenBank/DDBJ databases">
        <title>Whole genome sequence for Rhodospirillaceae sp. R148.</title>
        <authorList>
            <person name="Wang G."/>
        </authorList>
    </citation>
    <scope>NUCLEOTIDE SEQUENCE [LARGE SCALE GENOMIC DNA]</scope>
    <source>
        <strain evidence="12 13">R148</strain>
    </source>
</reference>
<dbReference type="PROSITE" id="PS00197">
    <property type="entry name" value="2FE2S_FER_1"/>
    <property type="match status" value="1"/>
</dbReference>
<keyword evidence="5" id="KW-0479">Metal-binding</keyword>
<protein>
    <submittedName>
        <fullName evidence="12">2Fe-2S iron-sulfur cluster binding domain-containing protein</fullName>
    </submittedName>
</protein>